<proteinExistence type="predicted"/>
<evidence type="ECO:0000313" key="1">
    <source>
        <dbReference type="EMBL" id="MCM2561041.1"/>
    </source>
</evidence>
<organism evidence="1 2">
    <name type="scientific">Lutimaribacter degradans</name>
    <dbReference type="NCBI Taxonomy" id="2945989"/>
    <lineage>
        <taxon>Bacteria</taxon>
        <taxon>Pseudomonadati</taxon>
        <taxon>Pseudomonadota</taxon>
        <taxon>Alphaproteobacteria</taxon>
        <taxon>Rhodobacterales</taxon>
        <taxon>Roseobacteraceae</taxon>
        <taxon>Lutimaribacter</taxon>
    </lineage>
</organism>
<dbReference type="Proteomes" id="UP001203036">
    <property type="component" value="Unassembled WGS sequence"/>
</dbReference>
<reference evidence="1" key="1">
    <citation type="submission" date="2022-06" db="EMBL/GenBank/DDBJ databases">
        <title>Lutimaribacter sp. EGI FJ00013, a novel bacterium isolated from a salt lake sediment enrichment.</title>
        <authorList>
            <person name="Gao L."/>
            <person name="Fang B.-Z."/>
            <person name="Li W.-J."/>
        </authorList>
    </citation>
    <scope>NUCLEOTIDE SEQUENCE</scope>
    <source>
        <strain evidence="1">EGI FJ00013</strain>
    </source>
</reference>
<comment type="caution">
    <text evidence="1">The sequence shown here is derived from an EMBL/GenBank/DDBJ whole genome shotgun (WGS) entry which is preliminary data.</text>
</comment>
<gene>
    <name evidence="1" type="ORF">M8744_02675</name>
</gene>
<dbReference type="EMBL" id="JAMQGO010000001">
    <property type="protein sequence ID" value="MCM2561041.1"/>
    <property type="molecule type" value="Genomic_DNA"/>
</dbReference>
<name>A0ACC5ZRV8_9RHOB</name>
<keyword evidence="2" id="KW-1185">Reference proteome</keyword>
<sequence>MDGAFQSHIERGLTTLANAWAIRRGDGLILGFTDHDRDLEFEGIVFRADSGLTAAALQQTTGLSVDNTEALGALSDAGISAADIDAGRFDGAELRIWIVNWADVSQRHVRFRGSLGEIKRGGGAFQAELRGLTEVLNRPVGRVYQKPCSAVLGDGACGFDLSTPGYVTETEIRDISEDGAMVCPRLPGFAPDWFRRGRFEILDGDAIGLHGQIKRDAPGAESRLIVPWVALRAELRPGDRVRLVAGCDKRFDTCRFKFNNVLNFQGFPDLPNEDWLAALPARSGNLGGGSLR</sequence>
<evidence type="ECO:0000313" key="2">
    <source>
        <dbReference type="Proteomes" id="UP001203036"/>
    </source>
</evidence>
<accession>A0ACC5ZRV8</accession>
<protein>
    <submittedName>
        <fullName evidence="1">DUF2163 domain-containing protein</fullName>
    </submittedName>
</protein>